<evidence type="ECO:0000313" key="4">
    <source>
        <dbReference type="Proteomes" id="UP000256429"/>
    </source>
</evidence>
<dbReference type="RefSeq" id="WP_115880602.1">
    <property type="nucleotide sequence ID" value="NZ_QTTQ01000011.1"/>
</dbReference>
<organism evidence="3 4">
    <name type="scientific">Lutibacter oceani</name>
    <dbReference type="NCBI Taxonomy" id="1853311"/>
    <lineage>
        <taxon>Bacteria</taxon>
        <taxon>Pseudomonadati</taxon>
        <taxon>Bacteroidota</taxon>
        <taxon>Flavobacteriia</taxon>
        <taxon>Flavobacteriales</taxon>
        <taxon>Flavobacteriaceae</taxon>
        <taxon>Lutibacter</taxon>
    </lineage>
</organism>
<evidence type="ECO:0000259" key="2">
    <source>
        <dbReference type="Pfam" id="PF11827"/>
    </source>
</evidence>
<dbReference type="Proteomes" id="UP000256429">
    <property type="component" value="Unassembled WGS sequence"/>
</dbReference>
<dbReference type="PROSITE" id="PS51257">
    <property type="entry name" value="PROKAR_LIPOPROTEIN"/>
    <property type="match status" value="1"/>
</dbReference>
<dbReference type="EMBL" id="QTTQ01000011">
    <property type="protein sequence ID" value="REE80289.1"/>
    <property type="molecule type" value="Genomic_DNA"/>
</dbReference>
<protein>
    <submittedName>
        <fullName evidence="3">Uncharacterized protein DUF3347</fullName>
    </submittedName>
</protein>
<accession>A0A3D9RKA4</accession>
<evidence type="ECO:0000313" key="3">
    <source>
        <dbReference type="EMBL" id="REE80289.1"/>
    </source>
</evidence>
<dbReference type="AlphaFoldDB" id="A0A3D9RKA4"/>
<reference evidence="3 4" key="1">
    <citation type="submission" date="2018-08" db="EMBL/GenBank/DDBJ databases">
        <title>Genomic Encyclopedia of Type Strains, Phase III (KMG-III): the genomes of soil and plant-associated and newly described type strains.</title>
        <authorList>
            <person name="Whitman W."/>
        </authorList>
    </citation>
    <scope>NUCLEOTIDE SEQUENCE [LARGE SCALE GENOMIC DNA]</scope>
    <source>
        <strain evidence="3 4">325-5</strain>
    </source>
</reference>
<dbReference type="Pfam" id="PF11827">
    <property type="entry name" value="DUF3347"/>
    <property type="match status" value="1"/>
</dbReference>
<dbReference type="InterPro" id="IPR021782">
    <property type="entry name" value="DUF3347"/>
</dbReference>
<proteinExistence type="predicted"/>
<evidence type="ECO:0000256" key="1">
    <source>
        <dbReference type="SAM" id="MobiDB-lite"/>
    </source>
</evidence>
<name>A0A3D9RKA4_9FLAO</name>
<feature type="compositionally biased region" description="Basic and acidic residues" evidence="1">
    <location>
        <begin position="25"/>
        <end position="45"/>
    </location>
</feature>
<sequence length="203" mass="23193">MKKTIYVIAFSILFLSACKNDKKQTESHDASMEETNMHQQDEHSSMDNSSMQGDLKSTTEKNSSSSEIIDAYLQLKNALTEDSKDKAAEAGNKILTAFSNFDMTKLSDEQHMTYMEIMENSKEHAEHIIKSPIDHQREHFEELSKDVNDLIELIGTDKTLYVDFCPMYNNNKGAMWLSETETIKNPYLGTKMPTCGKMQKKIN</sequence>
<feature type="region of interest" description="Disordered" evidence="1">
    <location>
        <begin position="25"/>
        <end position="63"/>
    </location>
</feature>
<feature type="domain" description="DUF3347" evidence="2">
    <location>
        <begin position="68"/>
        <end position="158"/>
    </location>
</feature>
<dbReference type="OrthoDB" id="5513217at2"/>
<comment type="caution">
    <text evidence="3">The sequence shown here is derived from an EMBL/GenBank/DDBJ whole genome shotgun (WGS) entry which is preliminary data.</text>
</comment>
<keyword evidence="4" id="KW-1185">Reference proteome</keyword>
<gene>
    <name evidence="3" type="ORF">BX611_1930</name>
</gene>